<dbReference type="AlphaFoldDB" id="A0AAW1P6K8"/>
<dbReference type="EMBL" id="JALJOQ010000031">
    <property type="protein sequence ID" value="KAK9807386.1"/>
    <property type="molecule type" value="Genomic_DNA"/>
</dbReference>
<evidence type="ECO:0008006" key="3">
    <source>
        <dbReference type="Google" id="ProtNLM"/>
    </source>
</evidence>
<evidence type="ECO:0000313" key="1">
    <source>
        <dbReference type="EMBL" id="KAK9807386.1"/>
    </source>
</evidence>
<reference evidence="1 2" key="1">
    <citation type="journal article" date="2024" name="Nat. Commun.">
        <title>Phylogenomics reveals the evolutionary origins of lichenization in chlorophyte algae.</title>
        <authorList>
            <person name="Puginier C."/>
            <person name="Libourel C."/>
            <person name="Otte J."/>
            <person name="Skaloud P."/>
            <person name="Haon M."/>
            <person name="Grisel S."/>
            <person name="Petersen M."/>
            <person name="Berrin J.G."/>
            <person name="Delaux P.M."/>
            <person name="Dal Grande F."/>
            <person name="Keller J."/>
        </authorList>
    </citation>
    <scope>NUCLEOTIDE SEQUENCE [LARGE SCALE GENOMIC DNA]</scope>
    <source>
        <strain evidence="1 2">SAG 2036</strain>
    </source>
</reference>
<accession>A0AAW1P6K8</accession>
<dbReference type="PANTHER" id="PTHR41752:SF1">
    <property type="entry name" value="PROFILIN"/>
    <property type="match status" value="1"/>
</dbReference>
<dbReference type="Proteomes" id="UP001465755">
    <property type="component" value="Unassembled WGS sequence"/>
</dbReference>
<dbReference type="PANTHER" id="PTHR41752">
    <property type="entry name" value="PROFILIN"/>
    <property type="match status" value="1"/>
</dbReference>
<keyword evidence="2" id="KW-1185">Reference proteome</keyword>
<dbReference type="InterPro" id="IPR036140">
    <property type="entry name" value="PFN_sf"/>
</dbReference>
<evidence type="ECO:0000313" key="2">
    <source>
        <dbReference type="Proteomes" id="UP001465755"/>
    </source>
</evidence>
<proteinExistence type="predicted"/>
<sequence>MVQDEHLASTAKKLLPDCSRILVFEENDNVLYSSFEADVRELETLKQTFTDRDEAIKAGLNLQGRRFEVHRYHPPLAYGRSMDTAPETSEGCAICQIDQGPSGDTAFAVITYEMPNISARMVSQLVLFCKESLGLKASISAQ</sequence>
<protein>
    <recommendedName>
        <fullName evidence="3">Profilin</fullName>
    </recommendedName>
</protein>
<gene>
    <name evidence="1" type="ORF">WJX73_010496</name>
</gene>
<organism evidence="1 2">
    <name type="scientific">Symbiochloris irregularis</name>
    <dbReference type="NCBI Taxonomy" id="706552"/>
    <lineage>
        <taxon>Eukaryota</taxon>
        <taxon>Viridiplantae</taxon>
        <taxon>Chlorophyta</taxon>
        <taxon>core chlorophytes</taxon>
        <taxon>Trebouxiophyceae</taxon>
        <taxon>Trebouxiales</taxon>
        <taxon>Trebouxiaceae</taxon>
        <taxon>Symbiochloris</taxon>
    </lineage>
</organism>
<comment type="caution">
    <text evidence="1">The sequence shown here is derived from an EMBL/GenBank/DDBJ whole genome shotgun (WGS) entry which is preliminary data.</text>
</comment>
<name>A0AAW1P6K8_9CHLO</name>
<dbReference type="SUPFAM" id="SSF55770">
    <property type="entry name" value="Profilin (actin-binding protein)"/>
    <property type="match status" value="1"/>
</dbReference>